<keyword evidence="3" id="KW-1185">Reference proteome</keyword>
<dbReference type="EMBL" id="MU842964">
    <property type="protein sequence ID" value="KAK2024474.1"/>
    <property type="molecule type" value="Genomic_DNA"/>
</dbReference>
<keyword evidence="1" id="KW-1133">Transmembrane helix</keyword>
<protein>
    <submittedName>
        <fullName evidence="2">Uncharacterized protein</fullName>
    </submittedName>
</protein>
<comment type="caution">
    <text evidence="2">The sequence shown here is derived from an EMBL/GenBank/DDBJ whole genome shotgun (WGS) entry which is preliminary data.</text>
</comment>
<keyword evidence="1" id="KW-0472">Membrane</keyword>
<evidence type="ECO:0000313" key="3">
    <source>
        <dbReference type="Proteomes" id="UP001232148"/>
    </source>
</evidence>
<sequence length="82" mass="9252">MLSYNETKIKHQIPASSALLAILFYLFVNHATPCQPRMNDFEGMSCHHHHTNKQACPARLRTQPLLGGGTLLGNKYAFQKEN</sequence>
<dbReference type="Proteomes" id="UP001232148">
    <property type="component" value="Unassembled WGS sequence"/>
</dbReference>
<proteinExistence type="predicted"/>
<organism evidence="2 3">
    <name type="scientific">Colletotrichum zoysiae</name>
    <dbReference type="NCBI Taxonomy" id="1216348"/>
    <lineage>
        <taxon>Eukaryota</taxon>
        <taxon>Fungi</taxon>
        <taxon>Dikarya</taxon>
        <taxon>Ascomycota</taxon>
        <taxon>Pezizomycotina</taxon>
        <taxon>Sordariomycetes</taxon>
        <taxon>Hypocreomycetidae</taxon>
        <taxon>Glomerellales</taxon>
        <taxon>Glomerellaceae</taxon>
        <taxon>Colletotrichum</taxon>
        <taxon>Colletotrichum graminicola species complex</taxon>
    </lineage>
</organism>
<name>A0AAD9HAC8_9PEZI</name>
<dbReference type="AlphaFoldDB" id="A0AAD9HAC8"/>
<accession>A0AAD9HAC8</accession>
<evidence type="ECO:0000256" key="1">
    <source>
        <dbReference type="SAM" id="Phobius"/>
    </source>
</evidence>
<evidence type="ECO:0000313" key="2">
    <source>
        <dbReference type="EMBL" id="KAK2024474.1"/>
    </source>
</evidence>
<gene>
    <name evidence="2" type="ORF">LX32DRAFT_99109</name>
</gene>
<feature type="transmembrane region" description="Helical" evidence="1">
    <location>
        <begin position="12"/>
        <end position="28"/>
    </location>
</feature>
<reference evidence="2" key="1">
    <citation type="submission" date="2021-06" db="EMBL/GenBank/DDBJ databases">
        <title>Comparative genomics, transcriptomics and evolutionary studies reveal genomic signatures of adaptation to plant cell wall in hemibiotrophic fungi.</title>
        <authorList>
            <consortium name="DOE Joint Genome Institute"/>
            <person name="Baroncelli R."/>
            <person name="Diaz J.F."/>
            <person name="Benocci T."/>
            <person name="Peng M."/>
            <person name="Battaglia E."/>
            <person name="Haridas S."/>
            <person name="Andreopoulos W."/>
            <person name="Labutti K."/>
            <person name="Pangilinan J."/>
            <person name="Floch G.L."/>
            <person name="Makela M.R."/>
            <person name="Henrissat B."/>
            <person name="Grigoriev I.V."/>
            <person name="Crouch J.A."/>
            <person name="De Vries R.P."/>
            <person name="Sukno S.A."/>
            <person name="Thon M.R."/>
        </authorList>
    </citation>
    <scope>NUCLEOTIDE SEQUENCE</scope>
    <source>
        <strain evidence="2">MAFF235873</strain>
    </source>
</reference>
<keyword evidence="1" id="KW-0812">Transmembrane</keyword>